<accession>A0A9W6JSB0</accession>
<organism evidence="6 7">
    <name type="scientific">Methylopila turkensis</name>
    <dbReference type="NCBI Taxonomy" id="1437816"/>
    <lineage>
        <taxon>Bacteria</taxon>
        <taxon>Pseudomonadati</taxon>
        <taxon>Pseudomonadota</taxon>
        <taxon>Alphaproteobacteria</taxon>
        <taxon>Hyphomicrobiales</taxon>
        <taxon>Methylopilaceae</taxon>
        <taxon>Methylopila</taxon>
    </lineage>
</organism>
<keyword evidence="7" id="KW-1185">Reference proteome</keyword>
<proteinExistence type="predicted"/>
<keyword evidence="2 5" id="KW-0812">Transmembrane</keyword>
<evidence type="ECO:0000256" key="2">
    <source>
        <dbReference type="ARBA" id="ARBA00022692"/>
    </source>
</evidence>
<evidence type="ECO:0000313" key="7">
    <source>
        <dbReference type="Proteomes" id="UP001143309"/>
    </source>
</evidence>
<dbReference type="Pfam" id="PF13564">
    <property type="entry name" value="DoxX_2"/>
    <property type="match status" value="1"/>
</dbReference>
<gene>
    <name evidence="6" type="ORF">GCM10008174_32690</name>
</gene>
<dbReference type="AlphaFoldDB" id="A0A9W6JSB0"/>
<comment type="caution">
    <text evidence="6">The sequence shown here is derived from an EMBL/GenBank/DDBJ whole genome shotgun (WGS) entry which is preliminary data.</text>
</comment>
<sequence length="140" mass="14791">MTPSASPPPPEGRSPLAAWGGRLLSGLAILFLLADGAIKLIPLQPVTDTMQALGWPTDPWLLRTLGVIQIAATLIYANPQSAVFGAILLTAYLGGAVASHLRIGSPLLTHTLFGVYVGAVLWAGLWVRSPALREVLYGKR</sequence>
<dbReference type="RefSeq" id="WP_271202013.1">
    <property type="nucleotide sequence ID" value="NZ_BSFL01000004.1"/>
</dbReference>
<keyword evidence="4 5" id="KW-0472">Membrane</keyword>
<feature type="transmembrane region" description="Helical" evidence="5">
    <location>
        <begin position="21"/>
        <end position="40"/>
    </location>
</feature>
<protein>
    <submittedName>
        <fullName evidence="6">Membrane protein</fullName>
    </submittedName>
</protein>
<evidence type="ECO:0000256" key="3">
    <source>
        <dbReference type="ARBA" id="ARBA00022989"/>
    </source>
</evidence>
<dbReference type="GO" id="GO:0016020">
    <property type="term" value="C:membrane"/>
    <property type="evidence" value="ECO:0007669"/>
    <property type="project" value="UniProtKB-SubCell"/>
</dbReference>
<name>A0A9W6JSB0_9HYPH</name>
<evidence type="ECO:0000313" key="6">
    <source>
        <dbReference type="EMBL" id="GLK81528.1"/>
    </source>
</evidence>
<feature type="transmembrane region" description="Helical" evidence="5">
    <location>
        <begin position="82"/>
        <end position="101"/>
    </location>
</feature>
<dbReference type="InterPro" id="IPR032808">
    <property type="entry name" value="DoxX"/>
</dbReference>
<evidence type="ECO:0000256" key="4">
    <source>
        <dbReference type="ARBA" id="ARBA00023136"/>
    </source>
</evidence>
<evidence type="ECO:0000256" key="1">
    <source>
        <dbReference type="ARBA" id="ARBA00004141"/>
    </source>
</evidence>
<dbReference type="EMBL" id="BSFL01000004">
    <property type="protein sequence ID" value="GLK81528.1"/>
    <property type="molecule type" value="Genomic_DNA"/>
</dbReference>
<keyword evidence="3 5" id="KW-1133">Transmembrane helix</keyword>
<dbReference type="Proteomes" id="UP001143309">
    <property type="component" value="Unassembled WGS sequence"/>
</dbReference>
<evidence type="ECO:0000256" key="5">
    <source>
        <dbReference type="SAM" id="Phobius"/>
    </source>
</evidence>
<feature type="transmembrane region" description="Helical" evidence="5">
    <location>
        <begin position="107"/>
        <end position="127"/>
    </location>
</feature>
<reference evidence="6" key="1">
    <citation type="journal article" date="2014" name="Int. J. Syst. Evol. Microbiol.">
        <title>Complete genome sequence of Corynebacterium casei LMG S-19264T (=DSM 44701T), isolated from a smear-ripened cheese.</title>
        <authorList>
            <consortium name="US DOE Joint Genome Institute (JGI-PGF)"/>
            <person name="Walter F."/>
            <person name="Albersmeier A."/>
            <person name="Kalinowski J."/>
            <person name="Ruckert C."/>
        </authorList>
    </citation>
    <scope>NUCLEOTIDE SEQUENCE</scope>
    <source>
        <strain evidence="6">VKM B-2748</strain>
    </source>
</reference>
<comment type="subcellular location">
    <subcellularLocation>
        <location evidence="1">Membrane</location>
        <topology evidence="1">Multi-pass membrane protein</topology>
    </subcellularLocation>
</comment>
<reference evidence="6" key="2">
    <citation type="submission" date="2023-01" db="EMBL/GenBank/DDBJ databases">
        <authorList>
            <person name="Sun Q."/>
            <person name="Evtushenko L."/>
        </authorList>
    </citation>
    <scope>NUCLEOTIDE SEQUENCE</scope>
    <source>
        <strain evidence="6">VKM B-2748</strain>
    </source>
</reference>